<dbReference type="InterPro" id="IPR003647">
    <property type="entry name" value="Intron_nuc_1_rpt"/>
</dbReference>
<keyword evidence="2" id="KW-0540">Nuclease</keyword>
<dbReference type="InterPro" id="IPR035901">
    <property type="entry name" value="GIY-YIG_endonuc_sf"/>
</dbReference>
<dbReference type="SUPFAM" id="SSF82771">
    <property type="entry name" value="GIY-YIG endonuclease"/>
    <property type="match status" value="1"/>
</dbReference>
<dbReference type="GO" id="GO:0003677">
    <property type="term" value="F:DNA binding"/>
    <property type="evidence" value="ECO:0007669"/>
    <property type="project" value="InterPro"/>
</dbReference>
<sequence length="230" mass="26963">MKLYYILIKKMNLKNINMINAVYSYNNPYEERNQIYKDTKGKTGIYLWTNTISGKSYVGSAVDLRRRLSNYFSKVRIKSELETTKSLIYKAILKYDYSNFKLDILEICSIESLLEREQYYLDNFELKYNTLKTAGSLLGFKHSAETIELIRASRLGKPISEEAKVKLAANSQAYALEVLNIHTNLITYFTSIRRAAEYMNMHHSYLAKCLNKNGFYKGRNYYVIKYVENK</sequence>
<dbReference type="SMART" id="SM00465">
    <property type="entry name" value="GIYc"/>
    <property type="match status" value="1"/>
</dbReference>
<dbReference type="GO" id="GO:0016787">
    <property type="term" value="F:hydrolase activity"/>
    <property type="evidence" value="ECO:0007669"/>
    <property type="project" value="UniProtKB-KW"/>
</dbReference>
<dbReference type="InterPro" id="IPR010896">
    <property type="entry name" value="NUMOD1"/>
</dbReference>
<evidence type="ECO:0000256" key="2">
    <source>
        <dbReference type="ARBA" id="ARBA00022722"/>
    </source>
</evidence>
<dbReference type="GO" id="GO:0004519">
    <property type="term" value="F:endonuclease activity"/>
    <property type="evidence" value="ECO:0007669"/>
    <property type="project" value="UniProtKB-KW"/>
</dbReference>
<geneLocation type="mitochondrion" evidence="6"/>
<evidence type="ECO:0000256" key="3">
    <source>
        <dbReference type="ARBA" id="ARBA00022759"/>
    </source>
</evidence>
<dbReference type="InterPro" id="IPR000305">
    <property type="entry name" value="GIY-YIG_endonuc"/>
</dbReference>
<dbReference type="PROSITE" id="PS50164">
    <property type="entry name" value="GIY_YIG"/>
    <property type="match status" value="1"/>
</dbReference>
<evidence type="ECO:0000313" key="6">
    <source>
        <dbReference type="EMBL" id="QNN85674.1"/>
    </source>
</evidence>
<keyword evidence="3" id="KW-0255">Endonuclease</keyword>
<gene>
    <name evidence="6" type="primary">orf230</name>
</gene>
<dbReference type="InterPro" id="IPR006350">
    <property type="entry name" value="Intron_endoG1"/>
</dbReference>
<comment type="similarity">
    <text evidence="1">To endonucleases of group I introns of fungi and phage.</text>
</comment>
<dbReference type="SUPFAM" id="SSF64496">
    <property type="entry name" value="DNA-binding domain of intron-encoded endonucleases"/>
    <property type="match status" value="1"/>
</dbReference>
<feature type="domain" description="GIY-YIG" evidence="5">
    <location>
        <begin position="41"/>
        <end position="130"/>
    </location>
</feature>
<dbReference type="Pfam" id="PF07453">
    <property type="entry name" value="NUMOD1"/>
    <property type="match status" value="1"/>
</dbReference>
<dbReference type="CDD" id="cd10445">
    <property type="entry name" value="GIY-YIG_bI1_like"/>
    <property type="match status" value="1"/>
</dbReference>
<dbReference type="Pfam" id="PF01541">
    <property type="entry name" value="GIY-YIG"/>
    <property type="match status" value="1"/>
</dbReference>
<evidence type="ECO:0000259" key="5">
    <source>
        <dbReference type="PROSITE" id="PS50164"/>
    </source>
</evidence>
<dbReference type="SMART" id="SM00497">
    <property type="entry name" value="IENR1"/>
    <property type="match status" value="1"/>
</dbReference>
<dbReference type="InterPro" id="IPR003611">
    <property type="entry name" value="NUMOD3"/>
</dbReference>
<dbReference type="NCBIfam" id="TIGR01453">
    <property type="entry name" value="grpIintron_endo"/>
    <property type="match status" value="1"/>
</dbReference>
<reference evidence="6" key="1">
    <citation type="journal article" date="2020" name="Microorganisms">
        <title>Genome Sequence of Trichoderma lixii MUT3171, A Promising Strain for Mycoremediation of PAH-Contaminated Sites.</title>
        <authorList>
            <person name="Venice F."/>
            <person name="Davolos D."/>
            <person name="Spina F."/>
            <person name="Poli A."/>
            <person name="Prigione V.P."/>
            <person name="Varese G.C."/>
            <person name="Ghignone S."/>
        </authorList>
    </citation>
    <scope>NUCLEOTIDE SEQUENCE</scope>
    <source>
        <strain evidence="6">MUT3171</strain>
    </source>
</reference>
<dbReference type="SMART" id="SM00496">
    <property type="entry name" value="IENR2"/>
    <property type="match status" value="2"/>
</dbReference>
<proteinExistence type="predicted"/>
<dbReference type="AlphaFoldDB" id="A0A7G9TZ48"/>
<name>A0A7G9TZ48_9HYPO</name>
<dbReference type="Gene3D" id="3.40.1440.10">
    <property type="entry name" value="GIY-YIG endonuclease"/>
    <property type="match status" value="1"/>
</dbReference>
<dbReference type="GeneID" id="62627477"/>
<keyword evidence="6" id="KW-0496">Mitochondrion</keyword>
<protein>
    <recommendedName>
        <fullName evidence="5">GIY-YIG domain-containing protein</fullName>
    </recommendedName>
</protein>
<organism evidence="6">
    <name type="scientific">Trichoderma lixii</name>
    <dbReference type="NCBI Taxonomy" id="1491472"/>
    <lineage>
        <taxon>Eukaryota</taxon>
        <taxon>Fungi</taxon>
        <taxon>Dikarya</taxon>
        <taxon>Ascomycota</taxon>
        <taxon>Pezizomycotina</taxon>
        <taxon>Sordariomycetes</taxon>
        <taxon>Hypocreomycetidae</taxon>
        <taxon>Hypocreales</taxon>
        <taxon>Hypocreaceae</taxon>
        <taxon>Trichoderma</taxon>
    </lineage>
</organism>
<dbReference type="EMBL" id="MT495248">
    <property type="protein sequence ID" value="QNN85674.1"/>
    <property type="molecule type" value="Genomic_DNA"/>
</dbReference>
<accession>A0A7G9TZ48</accession>
<evidence type="ECO:0000256" key="4">
    <source>
        <dbReference type="ARBA" id="ARBA00022801"/>
    </source>
</evidence>
<evidence type="ECO:0000256" key="1">
    <source>
        <dbReference type="ARBA" id="ARBA00010045"/>
    </source>
</evidence>
<dbReference type="RefSeq" id="YP_009992183.1">
    <property type="nucleotide sequence ID" value="NC_052832.1"/>
</dbReference>
<keyword evidence="4" id="KW-0378">Hydrolase</keyword>